<sequence length="49" mass="5217">MNSVKTTNIVAGISVSLISITFLREVMNDKILDKYGKLGMCGGLILGTT</sequence>
<dbReference type="AlphaFoldDB" id="A0A6C0J0J6"/>
<proteinExistence type="predicted"/>
<organism evidence="1">
    <name type="scientific">viral metagenome</name>
    <dbReference type="NCBI Taxonomy" id="1070528"/>
    <lineage>
        <taxon>unclassified sequences</taxon>
        <taxon>metagenomes</taxon>
        <taxon>organismal metagenomes</taxon>
    </lineage>
</organism>
<dbReference type="EMBL" id="MN740273">
    <property type="protein sequence ID" value="QHT97163.1"/>
    <property type="molecule type" value="Genomic_DNA"/>
</dbReference>
<evidence type="ECO:0000313" key="1">
    <source>
        <dbReference type="EMBL" id="QHT97163.1"/>
    </source>
</evidence>
<reference evidence="1" key="1">
    <citation type="journal article" date="2020" name="Nature">
        <title>Giant virus diversity and host interactions through global metagenomics.</title>
        <authorList>
            <person name="Schulz F."/>
            <person name="Roux S."/>
            <person name="Paez-Espino D."/>
            <person name="Jungbluth S."/>
            <person name="Walsh D.A."/>
            <person name="Denef V.J."/>
            <person name="McMahon K.D."/>
            <person name="Konstantinidis K.T."/>
            <person name="Eloe-Fadrosh E.A."/>
            <person name="Kyrpides N.C."/>
            <person name="Woyke T."/>
        </authorList>
    </citation>
    <scope>NUCLEOTIDE SEQUENCE</scope>
    <source>
        <strain evidence="1">GVMAG-M-3300025138-11</strain>
    </source>
</reference>
<accession>A0A6C0J0J6</accession>
<protein>
    <submittedName>
        <fullName evidence="1">Uncharacterized protein</fullName>
    </submittedName>
</protein>
<name>A0A6C0J0J6_9ZZZZ</name>